<gene>
    <name evidence="1" type="ORF">DW889_16410</name>
</gene>
<dbReference type="RefSeq" id="WP_117907953.1">
    <property type="nucleotide sequence ID" value="NZ_AP031449.1"/>
</dbReference>
<sequence>MKIVMSVLATYLILLSGCDRNDLCYDHPHENLHVAVVWDSVPAELQTSLPEGVRISMYAVQQARQEQSGANYTYYRDTYGGDVTVQNGIYNFLLFNSDTERIQLRGMDNMYTAEAYLDARTRTPYSTRATTNRNIYYSAASNANLHTRSELLISEPDRFFATYSSVETVEAFDRNRSDTIYAYPCSRVLRVVLTVKVQGLEGAASCRASLSGVARGIYLSTGECTDDTGTAIFDMGKQSDTFLSREINVFGLVRSPDGTPQEEQVQHLVQLEFVMRDHSVVNYEFEISDQIDFSAIEPEIVIPIVVEEVQLPEVVIPDSSGGGFDAGLSNWGEEIEIIL</sequence>
<protein>
    <submittedName>
        <fullName evidence="1">DUF5119 domain-containing protein</fullName>
    </submittedName>
</protein>
<accession>A0A413UUL5</accession>
<evidence type="ECO:0000313" key="1">
    <source>
        <dbReference type="EMBL" id="RHB23041.1"/>
    </source>
</evidence>
<comment type="caution">
    <text evidence="1">The sequence shown here is derived from an EMBL/GenBank/DDBJ whole genome shotgun (WGS) entry which is preliminary data.</text>
</comment>
<dbReference type="Proteomes" id="UP000283482">
    <property type="component" value="Unassembled WGS sequence"/>
</dbReference>
<dbReference type="InterPro" id="IPR033410">
    <property type="entry name" value="DUF5119"/>
</dbReference>
<dbReference type="EMBL" id="QSGN01000067">
    <property type="protein sequence ID" value="RHB23041.1"/>
    <property type="molecule type" value="Genomic_DNA"/>
</dbReference>
<dbReference type="AlphaFoldDB" id="A0A413UUL5"/>
<dbReference type="PROSITE" id="PS51257">
    <property type="entry name" value="PROKAR_LIPOPROTEIN"/>
    <property type="match status" value="1"/>
</dbReference>
<reference evidence="1 2" key="1">
    <citation type="submission" date="2018-08" db="EMBL/GenBank/DDBJ databases">
        <title>A genome reference for cultivated species of the human gut microbiota.</title>
        <authorList>
            <person name="Zou Y."/>
            <person name="Xue W."/>
            <person name="Luo G."/>
        </authorList>
    </citation>
    <scope>NUCLEOTIDE SEQUENCE [LARGE SCALE GENOMIC DNA]</scope>
    <source>
        <strain evidence="1 2">AM40-34</strain>
    </source>
</reference>
<organism evidence="1 2">
    <name type="scientific">Bacteroides stercoris</name>
    <dbReference type="NCBI Taxonomy" id="46506"/>
    <lineage>
        <taxon>Bacteria</taxon>
        <taxon>Pseudomonadati</taxon>
        <taxon>Bacteroidota</taxon>
        <taxon>Bacteroidia</taxon>
        <taxon>Bacteroidales</taxon>
        <taxon>Bacteroidaceae</taxon>
        <taxon>Bacteroides</taxon>
    </lineage>
</organism>
<proteinExistence type="predicted"/>
<dbReference type="Pfam" id="PF17145">
    <property type="entry name" value="DUF5119"/>
    <property type="match status" value="1"/>
</dbReference>
<evidence type="ECO:0000313" key="2">
    <source>
        <dbReference type="Proteomes" id="UP000283482"/>
    </source>
</evidence>
<name>A0A413UUL5_BACSE</name>